<reference evidence="10" key="1">
    <citation type="journal article" date="2019" name="Int. J. Syst. Evol. Microbiol.">
        <title>The Global Catalogue of Microorganisms (GCM) 10K type strain sequencing project: providing services to taxonomists for standard genome sequencing and annotation.</title>
        <authorList>
            <consortium name="The Broad Institute Genomics Platform"/>
            <consortium name="The Broad Institute Genome Sequencing Center for Infectious Disease"/>
            <person name="Wu L."/>
            <person name="Ma J."/>
        </authorList>
    </citation>
    <scope>NUCLEOTIDE SEQUENCE [LARGE SCALE GENOMIC DNA]</scope>
    <source>
        <strain evidence="10">JCM 30774</strain>
    </source>
</reference>
<dbReference type="InterPro" id="IPR006694">
    <property type="entry name" value="Fatty_acid_hydroxylase"/>
</dbReference>
<sequence length="265" mass="30505">MIDYSLRIYAFIFLISALLAWQWAAPRKPLQYARQRWSHNLGLFALDALLVRICQPLILTGVALLPSATFAPLTHLPEAWALIVSLILLDALIYWQHRLFHTVPWFWRLHRVHHSDPELDVSSAVRFHPLEILLSLVIKAVAIWLLGVPAAAVLLFDILLNGFAMFNHTNVHLKHPMDKWLRRLVVTPDMHRIHHSRLTEEANSNYGFCLSFWDRLFGSYTPDSQQGDQKLAIGMPGTRSFAPKRFSHLLTMPFSLFIKEKDSSS</sequence>
<keyword evidence="4 9" id="KW-0560">Oxidoreductase</keyword>
<dbReference type="EC" id="1.-.-.-" evidence="9"/>
<gene>
    <name evidence="9" type="ORF">ACFQ45_13440</name>
</gene>
<feature type="transmembrane region" description="Helical" evidence="7">
    <location>
        <begin position="6"/>
        <end position="25"/>
    </location>
</feature>
<proteinExistence type="predicted"/>
<keyword evidence="5" id="KW-0443">Lipid metabolism</keyword>
<dbReference type="PANTHER" id="PTHR21624:SF1">
    <property type="entry name" value="ALKYLGLYCEROL MONOOXYGENASE"/>
    <property type="match status" value="1"/>
</dbReference>
<name>A0ABW4B2C1_9GAMM</name>
<feature type="transmembrane region" description="Helical" evidence="7">
    <location>
        <begin position="79"/>
        <end position="95"/>
    </location>
</feature>
<feature type="transmembrane region" description="Helical" evidence="7">
    <location>
        <begin position="37"/>
        <end position="59"/>
    </location>
</feature>
<evidence type="ECO:0000259" key="8">
    <source>
        <dbReference type="Pfam" id="PF04116"/>
    </source>
</evidence>
<dbReference type="RefSeq" id="WP_377368533.1">
    <property type="nucleotide sequence ID" value="NZ_JBHTMN010000014.1"/>
</dbReference>
<dbReference type="InterPro" id="IPR051689">
    <property type="entry name" value="Sterol_desaturase/TMEM195"/>
</dbReference>
<organism evidence="9 10">
    <name type="scientific">Rhodanobacter aciditrophus</name>
    <dbReference type="NCBI Taxonomy" id="1623218"/>
    <lineage>
        <taxon>Bacteria</taxon>
        <taxon>Pseudomonadati</taxon>
        <taxon>Pseudomonadota</taxon>
        <taxon>Gammaproteobacteria</taxon>
        <taxon>Lysobacterales</taxon>
        <taxon>Rhodanobacteraceae</taxon>
        <taxon>Rhodanobacter</taxon>
    </lineage>
</organism>
<feature type="transmembrane region" description="Helical" evidence="7">
    <location>
        <begin position="136"/>
        <end position="160"/>
    </location>
</feature>
<evidence type="ECO:0000256" key="5">
    <source>
        <dbReference type="ARBA" id="ARBA00023098"/>
    </source>
</evidence>
<comment type="subcellular location">
    <subcellularLocation>
        <location evidence="1">Endomembrane system</location>
        <topology evidence="1">Multi-pass membrane protein</topology>
    </subcellularLocation>
</comment>
<dbReference type="Proteomes" id="UP001597059">
    <property type="component" value="Unassembled WGS sequence"/>
</dbReference>
<keyword evidence="6 7" id="KW-0472">Membrane</keyword>
<evidence type="ECO:0000256" key="2">
    <source>
        <dbReference type="ARBA" id="ARBA00022692"/>
    </source>
</evidence>
<evidence type="ECO:0000256" key="4">
    <source>
        <dbReference type="ARBA" id="ARBA00023002"/>
    </source>
</evidence>
<protein>
    <submittedName>
        <fullName evidence="9">Sterol desaturase family protein</fullName>
        <ecNumber evidence="9">1.-.-.-</ecNumber>
    </submittedName>
</protein>
<dbReference type="Pfam" id="PF04116">
    <property type="entry name" value="FA_hydroxylase"/>
    <property type="match status" value="1"/>
</dbReference>
<keyword evidence="3 7" id="KW-1133">Transmembrane helix</keyword>
<feature type="domain" description="Fatty acid hydroxylase" evidence="8">
    <location>
        <begin position="83"/>
        <end position="219"/>
    </location>
</feature>
<dbReference type="EMBL" id="JBHTMN010000014">
    <property type="protein sequence ID" value="MFD1384377.1"/>
    <property type="molecule type" value="Genomic_DNA"/>
</dbReference>
<accession>A0ABW4B2C1</accession>
<evidence type="ECO:0000256" key="6">
    <source>
        <dbReference type="ARBA" id="ARBA00023136"/>
    </source>
</evidence>
<evidence type="ECO:0000313" key="10">
    <source>
        <dbReference type="Proteomes" id="UP001597059"/>
    </source>
</evidence>
<keyword evidence="10" id="KW-1185">Reference proteome</keyword>
<evidence type="ECO:0000256" key="7">
    <source>
        <dbReference type="SAM" id="Phobius"/>
    </source>
</evidence>
<evidence type="ECO:0000313" key="9">
    <source>
        <dbReference type="EMBL" id="MFD1384377.1"/>
    </source>
</evidence>
<keyword evidence="2 7" id="KW-0812">Transmembrane</keyword>
<evidence type="ECO:0000256" key="3">
    <source>
        <dbReference type="ARBA" id="ARBA00022989"/>
    </source>
</evidence>
<evidence type="ECO:0000256" key="1">
    <source>
        <dbReference type="ARBA" id="ARBA00004127"/>
    </source>
</evidence>
<dbReference type="PANTHER" id="PTHR21624">
    <property type="entry name" value="STEROL DESATURASE-RELATED PROTEIN"/>
    <property type="match status" value="1"/>
</dbReference>
<comment type="caution">
    <text evidence="9">The sequence shown here is derived from an EMBL/GenBank/DDBJ whole genome shotgun (WGS) entry which is preliminary data.</text>
</comment>
<dbReference type="GO" id="GO:0016491">
    <property type="term" value="F:oxidoreductase activity"/>
    <property type="evidence" value="ECO:0007669"/>
    <property type="project" value="UniProtKB-KW"/>
</dbReference>